<keyword evidence="5" id="KW-1185">Reference proteome</keyword>
<dbReference type="AlphaFoldDB" id="F0QWQ7"/>
<dbReference type="SUPFAM" id="SSF54975">
    <property type="entry name" value="Acylphosphatase/BLUF domain-like"/>
    <property type="match status" value="1"/>
</dbReference>
<sequence length="581" mass="65129">MIKMREDRISVFRERLDKYLNLGINLLSLAIGCSVKVDLYDTLYPALSLVNNEIAKLNIEIQPREDVAVLRSNGDYSLVRRIYDISGNGVNKDELISINPSVALLLLQVHQSRASSPKEFASSIISLYRRLGSSPVRVRIGKGHSIVSTKEKAEFALIDFIGTKSGNEYLLANNDTIQIIDPTEDPGSYRQVATAVSNALNDLFIKGVYRDITIYPVYDAPIEDLREKLTRSFKEFSSKWDFQLNANVIQPRVNYLLMGATVVGTLDKEPPMFYDNIKAGFKILVTRSFGELSIISTYLTTHVDESIIDELERNVMSIEDLEKLKTKIMDSLSRPNIEIARVISKYLPEIGEAFREDEHIAATVDVSGPGIFVFKELAEQANVDVALYNIPLISPEIAKFAAEHYIITDATAGTNGAIAIVASKDVIDSLIRNLRGIEDVQPMVIGEVMGRGSGKLFVPDYITRYITSKSLLMKLTMNIDVLRSLRRQQVRCEKVRVEARVLGNVQGVGFRPTLRRQALSLGLTGYVRNLLDGSVEVVAEGCKEDVMAFIEWIRSSPVGSVQTINYMIKQYYGEFNEFEIR</sequence>
<feature type="domain" description="Acylphosphatase-like" evidence="3">
    <location>
        <begin position="496"/>
        <end position="581"/>
    </location>
</feature>
<feature type="active site" evidence="1">
    <location>
        <position position="529"/>
    </location>
</feature>
<dbReference type="InterPro" id="IPR036676">
    <property type="entry name" value="PurM-like_C_sf"/>
</dbReference>
<protein>
    <recommendedName>
        <fullName evidence="1">acylphosphatase</fullName>
        <ecNumber evidence="1">3.6.1.7</ecNumber>
    </recommendedName>
</protein>
<dbReference type="PROSITE" id="PS00151">
    <property type="entry name" value="ACYLPHOSPHATASE_2"/>
    <property type="match status" value="1"/>
</dbReference>
<organism evidence="4 5">
    <name type="scientific">Vulcanisaeta moutnovskia (strain 768-28)</name>
    <dbReference type="NCBI Taxonomy" id="985053"/>
    <lineage>
        <taxon>Archaea</taxon>
        <taxon>Thermoproteota</taxon>
        <taxon>Thermoprotei</taxon>
        <taxon>Thermoproteales</taxon>
        <taxon>Thermoproteaceae</taxon>
        <taxon>Vulcanisaeta</taxon>
    </lineage>
</organism>
<evidence type="ECO:0000313" key="4">
    <source>
        <dbReference type="EMBL" id="ADY02274.1"/>
    </source>
</evidence>
<dbReference type="InterPro" id="IPR036046">
    <property type="entry name" value="Acylphosphatase-like_dom_sf"/>
</dbReference>
<dbReference type="eggNOG" id="arCOG01674">
    <property type="taxonomic scope" value="Archaea"/>
</dbReference>
<dbReference type="SUPFAM" id="SSF56042">
    <property type="entry name" value="PurM C-terminal domain-like"/>
    <property type="match status" value="1"/>
</dbReference>
<evidence type="ECO:0000259" key="3">
    <source>
        <dbReference type="PROSITE" id="PS51160"/>
    </source>
</evidence>
<evidence type="ECO:0000256" key="2">
    <source>
        <dbReference type="RuleBase" id="RU004168"/>
    </source>
</evidence>
<evidence type="ECO:0000256" key="1">
    <source>
        <dbReference type="PROSITE-ProRule" id="PRU00520"/>
    </source>
</evidence>
<dbReference type="STRING" id="985053.VMUT_2077"/>
<dbReference type="HOGENOM" id="CLU_574416_0_0_2"/>
<dbReference type="Proteomes" id="UP000007485">
    <property type="component" value="Chromosome"/>
</dbReference>
<feature type="active site" evidence="1">
    <location>
        <position position="511"/>
    </location>
</feature>
<gene>
    <name evidence="4" type="ordered locus">VMUT_2077</name>
</gene>
<dbReference type="GO" id="GO:0003998">
    <property type="term" value="F:acylphosphatase activity"/>
    <property type="evidence" value="ECO:0007669"/>
    <property type="project" value="UniProtKB-EC"/>
</dbReference>
<dbReference type="NCBIfam" id="NF038049">
    <property type="entry name" value="SelD_rel_HyperS"/>
    <property type="match status" value="1"/>
</dbReference>
<name>F0QWQ7_VULM7</name>
<comment type="similarity">
    <text evidence="2">Belongs to the acylphosphatase family.</text>
</comment>
<dbReference type="InterPro" id="IPR001792">
    <property type="entry name" value="Acylphosphatase-like_dom"/>
</dbReference>
<dbReference type="InterPro" id="IPR017968">
    <property type="entry name" value="Acylphosphatase_CS"/>
</dbReference>
<dbReference type="KEGG" id="vmo:VMUT_2077"/>
<dbReference type="eggNOG" id="arCOG00643">
    <property type="taxonomic scope" value="Archaea"/>
</dbReference>
<dbReference type="PROSITE" id="PS51257">
    <property type="entry name" value="PROKAR_LIPOPROTEIN"/>
    <property type="match status" value="1"/>
</dbReference>
<comment type="catalytic activity">
    <reaction evidence="1">
        <text>an acyl phosphate + H2O = a carboxylate + phosphate + H(+)</text>
        <dbReference type="Rhea" id="RHEA:14965"/>
        <dbReference type="ChEBI" id="CHEBI:15377"/>
        <dbReference type="ChEBI" id="CHEBI:15378"/>
        <dbReference type="ChEBI" id="CHEBI:29067"/>
        <dbReference type="ChEBI" id="CHEBI:43474"/>
        <dbReference type="ChEBI" id="CHEBI:59918"/>
        <dbReference type="EC" id="3.6.1.7"/>
    </reaction>
</comment>
<dbReference type="InterPro" id="IPR020456">
    <property type="entry name" value="Acylphosphatase"/>
</dbReference>
<evidence type="ECO:0000313" key="5">
    <source>
        <dbReference type="Proteomes" id="UP000007485"/>
    </source>
</evidence>
<reference evidence="4 5" key="1">
    <citation type="journal article" date="2011" name="J. Bacteriol.">
        <title>Complete genome sequence of 'Vulcanisaeta moutnovskia' strain 768-28, a novel member of the hyperthermophilic crenarchaeal genus vulcanisaeta.</title>
        <authorList>
            <person name="Gumerov V.M."/>
            <person name="Mardanov A.V."/>
            <person name="Beletsky A.V."/>
            <person name="Prokofeva M.I."/>
            <person name="Bonch-Osmolovskaya E.A."/>
            <person name="Ravin N.V."/>
            <person name="Skryabin K.G."/>
        </authorList>
    </citation>
    <scope>NUCLEOTIDE SEQUENCE [LARGE SCALE GENOMIC DNA]</scope>
    <source>
        <strain evidence="4 5">768-28</strain>
    </source>
</reference>
<proteinExistence type="inferred from homology"/>
<dbReference type="PANTHER" id="PTHR47268">
    <property type="entry name" value="ACYLPHOSPHATASE"/>
    <property type="match status" value="1"/>
</dbReference>
<accession>F0QWQ7</accession>
<dbReference type="Gene3D" id="3.30.70.100">
    <property type="match status" value="1"/>
</dbReference>
<dbReference type="PROSITE" id="PS00150">
    <property type="entry name" value="ACYLPHOSPHATASE_1"/>
    <property type="match status" value="1"/>
</dbReference>
<dbReference type="EC" id="3.6.1.7" evidence="1"/>
<dbReference type="Gene3D" id="3.90.650.10">
    <property type="entry name" value="PurM-like C-terminal domain"/>
    <property type="match status" value="1"/>
</dbReference>
<keyword evidence="1" id="KW-0378">Hydrolase</keyword>
<dbReference type="Pfam" id="PF00708">
    <property type="entry name" value="Acylphosphatase"/>
    <property type="match status" value="1"/>
</dbReference>
<dbReference type="PANTHER" id="PTHR47268:SF4">
    <property type="entry name" value="ACYLPHOSPHATASE"/>
    <property type="match status" value="1"/>
</dbReference>
<dbReference type="EMBL" id="CP002529">
    <property type="protein sequence ID" value="ADY02274.1"/>
    <property type="molecule type" value="Genomic_DNA"/>
</dbReference>
<dbReference type="PROSITE" id="PS51160">
    <property type="entry name" value="ACYLPHOSPHATASE_3"/>
    <property type="match status" value="1"/>
</dbReference>